<feature type="transmembrane region" description="Helical" evidence="1">
    <location>
        <begin position="190"/>
        <end position="210"/>
    </location>
</feature>
<feature type="transmembrane region" description="Helical" evidence="1">
    <location>
        <begin position="120"/>
        <end position="142"/>
    </location>
</feature>
<evidence type="ECO:0000313" key="3">
    <source>
        <dbReference type="Proteomes" id="UP000655420"/>
    </source>
</evidence>
<feature type="transmembrane region" description="Helical" evidence="1">
    <location>
        <begin position="158"/>
        <end position="178"/>
    </location>
</feature>
<keyword evidence="1" id="KW-1133">Transmembrane helix</keyword>
<dbReference type="RefSeq" id="WP_200613628.1">
    <property type="nucleotide sequence ID" value="NZ_JAEHHL010000017.1"/>
</dbReference>
<proteinExistence type="predicted"/>
<dbReference type="AlphaFoldDB" id="A0A8J7M9L4"/>
<dbReference type="SUPFAM" id="SSF52151">
    <property type="entry name" value="FabD/lysophospholipase-like"/>
    <property type="match status" value="1"/>
</dbReference>
<dbReference type="EMBL" id="JAEHHL010000017">
    <property type="protein sequence ID" value="MBK0401261.1"/>
    <property type="molecule type" value="Genomic_DNA"/>
</dbReference>
<keyword evidence="3" id="KW-1185">Reference proteome</keyword>
<dbReference type="Proteomes" id="UP000655420">
    <property type="component" value="Unassembled WGS sequence"/>
</dbReference>
<name>A0A8J7M9L4_9RHOB</name>
<comment type="caution">
    <text evidence="2">The sequence shown here is derived from an EMBL/GenBank/DDBJ whole genome shotgun (WGS) entry which is preliminary data.</text>
</comment>
<feature type="transmembrane region" description="Helical" evidence="1">
    <location>
        <begin position="39"/>
        <end position="63"/>
    </location>
</feature>
<organism evidence="2 3">
    <name type="scientific">Thermohalobaculum xanthum</name>
    <dbReference type="NCBI Taxonomy" id="2753746"/>
    <lineage>
        <taxon>Bacteria</taxon>
        <taxon>Pseudomonadati</taxon>
        <taxon>Pseudomonadota</taxon>
        <taxon>Alphaproteobacteria</taxon>
        <taxon>Rhodobacterales</taxon>
        <taxon>Paracoccaceae</taxon>
        <taxon>Thermohalobaculum</taxon>
    </lineage>
</organism>
<accession>A0A8J7M9L4</accession>
<dbReference type="InterPro" id="IPR016035">
    <property type="entry name" value="Acyl_Trfase/lysoPLipase"/>
</dbReference>
<keyword evidence="1" id="KW-0812">Transmembrane</keyword>
<evidence type="ECO:0000313" key="2">
    <source>
        <dbReference type="EMBL" id="MBK0401261.1"/>
    </source>
</evidence>
<protein>
    <recommendedName>
        <fullName evidence="4">PNPLA domain-containing protein</fullName>
    </recommendedName>
</protein>
<gene>
    <name evidence="2" type="ORF">H0I76_18850</name>
</gene>
<sequence length="783" mass="83146">MPPISPSLAPGAAGAALLLVLEASGIPVLRAISAHWPLFLPPLVMMLGMAGVLGRGVGLHNIFREDPELAKRYRATHGIGIWRYSPAIAAQAALCLSMMHAWGFAFALGAGEGPDGLKAAAPWIVACTSASAAPALICAVLPRRGGPTHQPGERTRSLLGAVLGQAMALAALACAVRIEAGLAAAFGTNGAWSVAALAVPGALGCAVALAHPNLLPALALASLATLMSLVYAALAVLPEAARPLVLAGLFGWIVLANGGLDRLRGREPRLKFEIPGIVDAQGQSRYALGRRLDLRRVYAEPLWPDGVAAFRAGQRAAAPARQTEPSDPRRARPGLIAPLAALDAWAARAAPRPFAPPREVALAPEEGIATAPIERALRAVRERPAQGSRAGKPKLVLVATSGGAYRASFWTGIVLDALGALERAGALPGFTASVRLITGASGGMVGGAYFAAMARPDAAPSSVVARLESDILEVQDAAGPHALGYPQATRCPIPRDSLSAVAQRLVQRDLPGLMWPGVARTDRGTVLEDQWATLDRPFVALRQGEAEGWRPSLILSPMLTETGQPLMISNLDLDLVRRDAYGETVQFFDWFPEAQESFRLKTAVRLNAAFPYVAPAAALPTLPYRRVVDAGYYDNYGVDLAATYLARPEIRDWMLANTSGVIVLQLRAFPFALPLTAQPGVAGRALQWLTTPAEAVMAARGATMTFRNSQSLRQVRLDYRDRAAPDLPPEARPDFVESLTFVVDSRTSLSWYLPGHELDEMRAAFRAAPTQELLGRLVGAWWR</sequence>
<feature type="transmembrane region" description="Helical" evidence="1">
    <location>
        <begin position="217"/>
        <end position="237"/>
    </location>
</feature>
<keyword evidence="1" id="KW-0472">Membrane</keyword>
<evidence type="ECO:0000256" key="1">
    <source>
        <dbReference type="SAM" id="Phobius"/>
    </source>
</evidence>
<reference evidence="2" key="1">
    <citation type="submission" date="2020-12" db="EMBL/GenBank/DDBJ databases">
        <title>Bacterial taxonomy.</title>
        <authorList>
            <person name="Pan X."/>
        </authorList>
    </citation>
    <scope>NUCLEOTIDE SEQUENCE</scope>
    <source>
        <strain evidence="2">M0105</strain>
    </source>
</reference>
<feature type="transmembrane region" description="Helical" evidence="1">
    <location>
        <begin position="84"/>
        <end position="108"/>
    </location>
</feature>
<evidence type="ECO:0008006" key="4">
    <source>
        <dbReference type="Google" id="ProtNLM"/>
    </source>
</evidence>